<dbReference type="GO" id="GO:0009279">
    <property type="term" value="C:cell outer membrane"/>
    <property type="evidence" value="ECO:0007669"/>
    <property type="project" value="UniProtKB-SubCell"/>
</dbReference>
<protein>
    <submittedName>
        <fullName evidence="19">Uncharacterized protein</fullName>
    </submittedName>
</protein>
<dbReference type="Gene3D" id="2.170.130.10">
    <property type="entry name" value="TonB-dependent receptor, plug domain"/>
    <property type="match status" value="1"/>
</dbReference>
<dbReference type="InterPro" id="IPR036942">
    <property type="entry name" value="Beta-barrel_TonB_sf"/>
</dbReference>
<dbReference type="InterPro" id="IPR010917">
    <property type="entry name" value="TonB_rcpt_CS"/>
</dbReference>
<dbReference type="Proteomes" id="UP000019113">
    <property type="component" value="Unassembled WGS sequence"/>
</dbReference>
<keyword evidence="9" id="KW-0406">Ion transport</keyword>
<evidence type="ECO:0000313" key="19">
    <source>
        <dbReference type="EMBL" id="ERL50879.1"/>
    </source>
</evidence>
<dbReference type="CDD" id="cd01347">
    <property type="entry name" value="ligand_gated_channel"/>
    <property type="match status" value="1"/>
</dbReference>
<sequence>MTVTATNLYENVGYTRRSTSAGTRLELSPREVPQSISTITQQRIQDQNLETIEDVLANTTGISTRSIDSNRIDFYARGFRINSYQYDGIPTLNTDNRWYFGEGALNTAIYDRVEVVRGANGLMTGAGNPGASVNFIRKHADSQQLTGSLSGSVGSWDQQRAVADVSTPLTESGNVRARFIGGYDESDGELDRYNERTAFGYLVIDADITDDTTLSVGYDVQNTHANSPTWGGLPLWYSDGSETDYPRSFSSAPDWSYQDFESEKVFVDLSHRFANGWELRGAATHAKTDLDARLMYASGFPDRNTGLGVTNFTGWNRGKRQLDSLDLYTRGPFELAGREHELVAGISYSNQSNDYDNSFAPAFAAGDFNHWDGSTPDPDWSEWTPLEGTKVLQRAMYGATRLSLADPLTLILGARYTEWDGDSWSSSGGSRSQSQESITPYAGLIYDINDQWSAFLSYTEIFQPQDNRDADGDFLDPVVGRNYETGLKADWFDGLLTASVSVFRIEQDNVAQADPLSEGSIETTYHAAEGVVSEGIDFELNGAVTDNLDLTLGASHYTAIDSDGPYNTDQPRTKVDLFGRYRVPHWQQLVVGGGLSWQSHTYTNDAAGPQGTTTFSQGSYTLADLFGRYQFTPQVALQVNIKNLFDEKYYSYLDGYGVYGDPRSATATLSYAF</sequence>
<dbReference type="PROSITE" id="PS52016">
    <property type="entry name" value="TONB_DEPENDENT_REC_3"/>
    <property type="match status" value="1"/>
</dbReference>
<dbReference type="Gene3D" id="2.40.170.20">
    <property type="entry name" value="TonB-dependent receptor, beta-barrel domain"/>
    <property type="match status" value="1"/>
</dbReference>
<evidence type="ECO:0000256" key="5">
    <source>
        <dbReference type="ARBA" id="ARBA00022496"/>
    </source>
</evidence>
<keyword evidence="5" id="KW-0410">Iron transport</keyword>
<evidence type="ECO:0000256" key="12">
    <source>
        <dbReference type="ARBA" id="ARBA00023170"/>
    </source>
</evidence>
<dbReference type="Pfam" id="PF07715">
    <property type="entry name" value="Plug"/>
    <property type="match status" value="1"/>
</dbReference>
<feature type="domain" description="TonB-dependent receptor plug" evidence="18">
    <location>
        <begin position="29"/>
        <end position="131"/>
    </location>
</feature>
<evidence type="ECO:0000256" key="3">
    <source>
        <dbReference type="ARBA" id="ARBA00022448"/>
    </source>
</evidence>
<evidence type="ECO:0000256" key="11">
    <source>
        <dbReference type="ARBA" id="ARBA00023136"/>
    </source>
</evidence>
<evidence type="ECO:0000259" key="18">
    <source>
        <dbReference type="Pfam" id="PF07715"/>
    </source>
</evidence>
<dbReference type="GO" id="GO:0038023">
    <property type="term" value="F:signaling receptor activity"/>
    <property type="evidence" value="ECO:0007669"/>
    <property type="project" value="InterPro"/>
</dbReference>
<keyword evidence="7" id="KW-0732">Signal</keyword>
<organism evidence="19 20">
    <name type="scientific">Halomonas huangheensis</name>
    <dbReference type="NCBI Taxonomy" id="1178482"/>
    <lineage>
        <taxon>Bacteria</taxon>
        <taxon>Pseudomonadati</taxon>
        <taxon>Pseudomonadota</taxon>
        <taxon>Gammaproteobacteria</taxon>
        <taxon>Oceanospirillales</taxon>
        <taxon>Halomonadaceae</taxon>
        <taxon>Halomonas</taxon>
    </lineage>
</organism>
<evidence type="ECO:0000313" key="20">
    <source>
        <dbReference type="Proteomes" id="UP000019113"/>
    </source>
</evidence>
<dbReference type="GO" id="GO:0015344">
    <property type="term" value="F:siderophore uptake transmembrane transporter activity"/>
    <property type="evidence" value="ECO:0007669"/>
    <property type="project" value="TreeGrafter"/>
</dbReference>
<dbReference type="InterPro" id="IPR012910">
    <property type="entry name" value="Plug_dom"/>
</dbReference>
<feature type="domain" description="TonB-dependent receptor-like beta-barrel" evidence="17">
    <location>
        <begin position="208"/>
        <end position="644"/>
    </location>
</feature>
<dbReference type="STRING" id="1178482.AR456_20140"/>
<keyword evidence="20" id="KW-1185">Reference proteome</keyword>
<evidence type="ECO:0000256" key="6">
    <source>
        <dbReference type="ARBA" id="ARBA00022692"/>
    </source>
</evidence>
<keyword evidence="3 14" id="KW-0813">Transport</keyword>
<dbReference type="PANTHER" id="PTHR32552:SF74">
    <property type="entry name" value="HYDROXAMATE SIDEROPHORE RECEPTOR FHUE"/>
    <property type="match status" value="1"/>
</dbReference>
<dbReference type="FunFam" id="2.170.130.10:FF:000010">
    <property type="entry name" value="Ferripyoverdine receptor"/>
    <property type="match status" value="1"/>
</dbReference>
<dbReference type="InterPro" id="IPR039426">
    <property type="entry name" value="TonB-dep_rcpt-like"/>
</dbReference>
<evidence type="ECO:0000256" key="9">
    <source>
        <dbReference type="ARBA" id="ARBA00023065"/>
    </source>
</evidence>
<dbReference type="NCBIfam" id="NF007447">
    <property type="entry name" value="PRK10003.1"/>
    <property type="match status" value="1"/>
</dbReference>
<evidence type="ECO:0000256" key="7">
    <source>
        <dbReference type="ARBA" id="ARBA00022729"/>
    </source>
</evidence>
<evidence type="ECO:0000256" key="8">
    <source>
        <dbReference type="ARBA" id="ARBA00023004"/>
    </source>
</evidence>
<feature type="short sequence motif" description="TonB C-terminal box" evidence="15">
    <location>
        <begin position="656"/>
        <end position="673"/>
    </location>
</feature>
<dbReference type="InterPro" id="IPR000531">
    <property type="entry name" value="Beta-barrel_TonB"/>
</dbReference>
<keyword evidence="12" id="KW-0675">Receptor</keyword>
<gene>
    <name evidence="19" type="ORF">BJB45_19980</name>
</gene>
<comment type="caution">
    <text evidence="19">The sequence shown here is derived from an EMBL/GenBank/DDBJ whole genome shotgun (WGS) entry which is preliminary data.</text>
</comment>
<dbReference type="EMBL" id="AVBC01000035">
    <property type="protein sequence ID" value="ERL50879.1"/>
    <property type="molecule type" value="Genomic_DNA"/>
</dbReference>
<dbReference type="eggNOG" id="COG4773">
    <property type="taxonomic scope" value="Bacteria"/>
</dbReference>
<evidence type="ECO:0000256" key="10">
    <source>
        <dbReference type="ARBA" id="ARBA00023077"/>
    </source>
</evidence>
<keyword evidence="4 14" id="KW-1134">Transmembrane beta strand</keyword>
<dbReference type="PATRIC" id="fig|1178482.3.peg.2448"/>
<dbReference type="PROSITE" id="PS01156">
    <property type="entry name" value="TONB_DEPENDENT_REC_2"/>
    <property type="match status" value="1"/>
</dbReference>
<keyword evidence="8" id="KW-0408">Iron</keyword>
<dbReference type="Pfam" id="PF00593">
    <property type="entry name" value="TonB_dep_Rec_b-barrel"/>
    <property type="match status" value="1"/>
</dbReference>
<evidence type="ECO:0000256" key="15">
    <source>
        <dbReference type="PROSITE-ProRule" id="PRU10144"/>
    </source>
</evidence>
<evidence type="ECO:0000256" key="14">
    <source>
        <dbReference type="PROSITE-ProRule" id="PRU01360"/>
    </source>
</evidence>
<evidence type="ECO:0000256" key="16">
    <source>
        <dbReference type="RuleBase" id="RU003357"/>
    </source>
</evidence>
<comment type="subcellular location">
    <subcellularLocation>
        <location evidence="1 14">Cell outer membrane</location>
        <topology evidence="1 14">Multi-pass membrane protein</topology>
    </subcellularLocation>
</comment>
<evidence type="ECO:0000256" key="1">
    <source>
        <dbReference type="ARBA" id="ARBA00004571"/>
    </source>
</evidence>
<evidence type="ECO:0000256" key="13">
    <source>
        <dbReference type="ARBA" id="ARBA00023237"/>
    </source>
</evidence>
<comment type="similarity">
    <text evidence="2 14 16">Belongs to the TonB-dependent receptor family.</text>
</comment>
<dbReference type="SUPFAM" id="SSF56935">
    <property type="entry name" value="Porins"/>
    <property type="match status" value="1"/>
</dbReference>
<keyword evidence="11 14" id="KW-0472">Membrane</keyword>
<dbReference type="AlphaFoldDB" id="W1N5V5"/>
<evidence type="ECO:0000259" key="17">
    <source>
        <dbReference type="Pfam" id="PF00593"/>
    </source>
</evidence>
<evidence type="ECO:0000256" key="4">
    <source>
        <dbReference type="ARBA" id="ARBA00022452"/>
    </source>
</evidence>
<name>W1N5V5_9GAMM</name>
<dbReference type="PANTHER" id="PTHR32552">
    <property type="entry name" value="FERRICHROME IRON RECEPTOR-RELATED"/>
    <property type="match status" value="1"/>
</dbReference>
<accession>W1N5V5</accession>
<dbReference type="InterPro" id="IPR037066">
    <property type="entry name" value="Plug_dom_sf"/>
</dbReference>
<keyword evidence="13 14" id="KW-0998">Cell outer membrane</keyword>
<reference evidence="19 20" key="1">
    <citation type="submission" date="2013-08" db="EMBL/GenBank/DDBJ databases">
        <title>draft genome of Halomonas huanghegensis, strain BJGMM-B45T.</title>
        <authorList>
            <person name="Miao C."/>
            <person name="Wan Y."/>
            <person name="Jin W."/>
        </authorList>
    </citation>
    <scope>NUCLEOTIDE SEQUENCE [LARGE SCALE GENOMIC DNA]</scope>
    <source>
        <strain evidence="19 20">BJGMM-B45</strain>
    </source>
</reference>
<dbReference type="NCBIfam" id="TIGR01783">
    <property type="entry name" value="TonB-siderophor"/>
    <property type="match status" value="1"/>
</dbReference>
<proteinExistence type="inferred from homology"/>
<keyword evidence="10 16" id="KW-0798">TonB box</keyword>
<dbReference type="GO" id="GO:0015891">
    <property type="term" value="P:siderophore transport"/>
    <property type="evidence" value="ECO:0007669"/>
    <property type="project" value="InterPro"/>
</dbReference>
<evidence type="ECO:0000256" key="2">
    <source>
        <dbReference type="ARBA" id="ARBA00009810"/>
    </source>
</evidence>
<dbReference type="InterPro" id="IPR010105">
    <property type="entry name" value="TonB_sidphr_rcpt"/>
</dbReference>
<keyword evidence="6 14" id="KW-0812">Transmembrane</keyword>